<protein>
    <submittedName>
        <fullName evidence="1">3-oxoacyl-ACP synthase</fullName>
    </submittedName>
</protein>
<accession>A0A5C6RWA8</accession>
<dbReference type="RefSeq" id="WP_147097825.1">
    <property type="nucleotide sequence ID" value="NZ_VOOS01000001.1"/>
</dbReference>
<evidence type="ECO:0000313" key="2">
    <source>
        <dbReference type="Proteomes" id="UP000321721"/>
    </source>
</evidence>
<dbReference type="AlphaFoldDB" id="A0A5C6RWA8"/>
<comment type="caution">
    <text evidence="1">The sequence shown here is derived from an EMBL/GenBank/DDBJ whole genome shotgun (WGS) entry which is preliminary data.</text>
</comment>
<evidence type="ECO:0000313" key="1">
    <source>
        <dbReference type="EMBL" id="TXB66836.1"/>
    </source>
</evidence>
<organism evidence="1 2">
    <name type="scientific">Vicingus serpentipes</name>
    <dbReference type="NCBI Taxonomy" id="1926625"/>
    <lineage>
        <taxon>Bacteria</taxon>
        <taxon>Pseudomonadati</taxon>
        <taxon>Bacteroidota</taxon>
        <taxon>Flavobacteriia</taxon>
        <taxon>Flavobacteriales</taxon>
        <taxon>Vicingaceae</taxon>
        <taxon>Vicingus</taxon>
    </lineage>
</organism>
<name>A0A5C6RWA8_9FLAO</name>
<dbReference type="EMBL" id="VOOS01000001">
    <property type="protein sequence ID" value="TXB66836.1"/>
    <property type="molecule type" value="Genomic_DNA"/>
</dbReference>
<gene>
    <name evidence="1" type="ORF">FRY74_01230</name>
</gene>
<reference evidence="1 2" key="1">
    <citation type="submission" date="2019-08" db="EMBL/GenBank/DDBJ databases">
        <title>Genome of Vicingus serpentipes NCIMB 15042.</title>
        <authorList>
            <person name="Bowman J.P."/>
        </authorList>
    </citation>
    <scope>NUCLEOTIDE SEQUENCE [LARGE SCALE GENOMIC DNA]</scope>
    <source>
        <strain evidence="1 2">NCIMB 15042</strain>
    </source>
</reference>
<keyword evidence="2" id="KW-1185">Reference proteome</keyword>
<proteinExistence type="predicted"/>
<dbReference type="Proteomes" id="UP000321721">
    <property type="component" value="Unassembled WGS sequence"/>
</dbReference>
<sequence length="153" mass="16850">MPNIISIKKELYLHCLSIAEDRIVSLQHILKETQQAANNETKSSAGDKHETGRAMAQLETEKLTTQLSEALKIKQSLTQINPELVAKNGSLGSVIYTNKGNFYIAASIGKVEIANELFFAISPASPIGKLLLTKKEKETFSFNGNKYIISNII</sequence>
<dbReference type="OrthoDB" id="667380at2"/>